<comment type="cofactor">
    <cofactor evidence="1 5">
        <name>heme</name>
        <dbReference type="ChEBI" id="CHEBI:30413"/>
    </cofactor>
</comment>
<dbReference type="PRINTS" id="PR00385">
    <property type="entry name" value="P450"/>
</dbReference>
<keyword evidence="3 5" id="KW-0479">Metal-binding</keyword>
<sequence length="574" mass="65450">MLAHIVIHLLSLASTHSHSLLVVSTVVFLIWKLYVFPLHVSPLKNVPGPYFHRISNLPSIWAQYRHRWVRTIHDLHQRYGDVVILGPQEVSCNGDLRYINDIYVKNMPKLAFYKHFQNHGYDNVFSTIENGPHLKYKKMMLGLYSKLTILSSPATRELLVLKARALVDRVHLSSVTALDPDWINARLELNHNGKGYKQGSHEWLNQKNKITGIGIDVYLLFGALAMDVISAFELGVKNGTDFLNDAYRRQVLVDFRTKELTTLGSMLFPLLSWLLAGPRIAQALKSVERWLLSTFRNAELDPEVSRPTTFSTLKKNGVAGEKAYSFLSDNLIAGHETSAIALTYICYELSRPVNRYRQERLRNEIQSVFGPSDRGRTLDAIEQIDQLPYMEAVLKENFRVHTSGAGSMPRVTPSSYEVHTSNGPVSLPKGTTVLCQAYSYHRKEDIFPHPDRWIPERWLPQPGETEAAFKIRKTHMSKHLLHFGKGIRMCLGKDLALIDIKLALANLYWRYTSQICSDWCEVTHYDDAVKVGNEVRLGDALPAQNTDEEMMGMVDGLSAKPRCDECWLEWVEVH</sequence>
<dbReference type="VEuPathDB" id="FungiDB:B9J08_001364"/>
<protein>
    <recommendedName>
        <fullName evidence="9">Cytochrome P450</fullName>
    </recommendedName>
</protein>
<evidence type="ECO:0000256" key="2">
    <source>
        <dbReference type="ARBA" id="ARBA00010617"/>
    </source>
</evidence>
<dbReference type="Gene3D" id="1.10.630.10">
    <property type="entry name" value="Cytochrome P450"/>
    <property type="match status" value="1"/>
</dbReference>
<keyword evidence="6" id="KW-0503">Monooxygenase</keyword>
<evidence type="ECO:0000313" key="7">
    <source>
        <dbReference type="EMBL" id="KND97303.1"/>
    </source>
</evidence>
<keyword evidence="6" id="KW-0560">Oxidoreductase</keyword>
<dbReference type="VEuPathDB" id="FungiDB:CJJ09_003618"/>
<dbReference type="PROSITE" id="PS00086">
    <property type="entry name" value="CYTOCHROME_P450"/>
    <property type="match status" value="1"/>
</dbReference>
<dbReference type="VEuPathDB" id="FungiDB:CJI96_0001277"/>
<keyword evidence="4 5" id="KW-0408">Iron</keyword>
<gene>
    <name evidence="7" type="ORF">QG37_06293</name>
</gene>
<evidence type="ECO:0000256" key="3">
    <source>
        <dbReference type="ARBA" id="ARBA00022723"/>
    </source>
</evidence>
<feature type="binding site" description="axial binding residue" evidence="5">
    <location>
        <position position="490"/>
    </location>
    <ligand>
        <name>heme</name>
        <dbReference type="ChEBI" id="CHEBI:30413"/>
    </ligand>
    <ligandPart>
        <name>Fe</name>
        <dbReference type="ChEBI" id="CHEBI:18248"/>
    </ligandPart>
</feature>
<dbReference type="GO" id="GO:0005506">
    <property type="term" value="F:iron ion binding"/>
    <property type="evidence" value="ECO:0007669"/>
    <property type="project" value="InterPro"/>
</dbReference>
<dbReference type="GO" id="GO:0020037">
    <property type="term" value="F:heme binding"/>
    <property type="evidence" value="ECO:0007669"/>
    <property type="project" value="InterPro"/>
</dbReference>
<dbReference type="InterPro" id="IPR050121">
    <property type="entry name" value="Cytochrome_P450_monoxygenase"/>
</dbReference>
<proteinExistence type="inferred from homology"/>
<keyword evidence="5 6" id="KW-0349">Heme</keyword>
<dbReference type="GO" id="GO:0016705">
    <property type="term" value="F:oxidoreductase activity, acting on paired donors, with incorporation or reduction of molecular oxygen"/>
    <property type="evidence" value="ECO:0007669"/>
    <property type="project" value="InterPro"/>
</dbReference>
<dbReference type="InterPro" id="IPR002403">
    <property type="entry name" value="Cyt_P450_E_grp-IV"/>
</dbReference>
<dbReference type="VEuPathDB" id="FungiDB:CJI97_001240"/>
<dbReference type="Pfam" id="PF00067">
    <property type="entry name" value="p450"/>
    <property type="match status" value="1"/>
</dbReference>
<reference evidence="8" key="1">
    <citation type="journal article" date="2015" name="BMC Genomics">
        <title>Draft genome of a commonly misdiagnosed multidrug resistant pathogen Candida auris.</title>
        <authorList>
            <person name="Chatterjee S."/>
            <person name="Alampalli S.V."/>
            <person name="Nageshan R.K."/>
            <person name="Chettiar S.T."/>
            <person name="Joshi S."/>
            <person name="Tatu U.S."/>
        </authorList>
    </citation>
    <scope>NUCLEOTIDE SEQUENCE [LARGE SCALE GENOMIC DNA]</scope>
    <source>
        <strain evidence="8">6684</strain>
    </source>
</reference>
<evidence type="ECO:0000256" key="5">
    <source>
        <dbReference type="PIRSR" id="PIRSR602403-1"/>
    </source>
</evidence>
<dbReference type="VEuPathDB" id="FungiDB:QG37_06293"/>
<evidence type="ECO:0008006" key="9">
    <source>
        <dbReference type="Google" id="ProtNLM"/>
    </source>
</evidence>
<organism evidence="7 8">
    <name type="scientific">Candidozyma auris</name>
    <name type="common">Yeast</name>
    <name type="synonym">Candida auris</name>
    <dbReference type="NCBI Taxonomy" id="498019"/>
    <lineage>
        <taxon>Eukaryota</taxon>
        <taxon>Fungi</taxon>
        <taxon>Dikarya</taxon>
        <taxon>Ascomycota</taxon>
        <taxon>Saccharomycotina</taxon>
        <taxon>Pichiomycetes</taxon>
        <taxon>Metschnikowiaceae</taxon>
        <taxon>Candidozyma</taxon>
    </lineage>
</organism>
<dbReference type="InterPro" id="IPR036396">
    <property type="entry name" value="Cyt_P450_sf"/>
</dbReference>
<dbReference type="Proteomes" id="UP000037122">
    <property type="component" value="Unassembled WGS sequence"/>
</dbReference>
<dbReference type="InterPro" id="IPR017972">
    <property type="entry name" value="Cyt_P450_CS"/>
</dbReference>
<dbReference type="VEuPathDB" id="FungiDB:CJJ07_004560"/>
<dbReference type="SUPFAM" id="SSF48264">
    <property type="entry name" value="Cytochrome P450"/>
    <property type="match status" value="1"/>
</dbReference>
<comment type="similarity">
    <text evidence="2 6">Belongs to the cytochrome P450 family.</text>
</comment>
<dbReference type="PANTHER" id="PTHR24305">
    <property type="entry name" value="CYTOCHROME P450"/>
    <property type="match status" value="1"/>
</dbReference>
<comment type="caution">
    <text evidence="7">The sequence shown here is derived from an EMBL/GenBank/DDBJ whole genome shotgun (WGS) entry which is preliminary data.</text>
</comment>
<dbReference type="GO" id="GO:0004497">
    <property type="term" value="F:monooxygenase activity"/>
    <property type="evidence" value="ECO:0007669"/>
    <property type="project" value="UniProtKB-KW"/>
</dbReference>
<accession>A0A0L0NTD9</accession>
<name>A0A0L0NTD9_CANAR</name>
<dbReference type="AlphaFoldDB" id="A0A0L0NTD9"/>
<evidence type="ECO:0000256" key="4">
    <source>
        <dbReference type="ARBA" id="ARBA00023004"/>
    </source>
</evidence>
<dbReference type="EMBL" id="LGST01000042">
    <property type="protein sequence ID" value="KND97303.1"/>
    <property type="molecule type" value="Genomic_DNA"/>
</dbReference>
<evidence type="ECO:0000313" key="8">
    <source>
        <dbReference type="Proteomes" id="UP000037122"/>
    </source>
</evidence>
<dbReference type="PRINTS" id="PR00465">
    <property type="entry name" value="EP450IV"/>
</dbReference>
<evidence type="ECO:0000256" key="1">
    <source>
        <dbReference type="ARBA" id="ARBA00001971"/>
    </source>
</evidence>
<evidence type="ECO:0000256" key="6">
    <source>
        <dbReference type="RuleBase" id="RU000461"/>
    </source>
</evidence>
<dbReference type="InterPro" id="IPR001128">
    <property type="entry name" value="Cyt_P450"/>
</dbReference>
<dbReference type="PANTHER" id="PTHR24305:SF166">
    <property type="entry name" value="CYTOCHROME P450 12A4, MITOCHONDRIAL-RELATED"/>
    <property type="match status" value="1"/>
</dbReference>